<accession>A0AAW8QWL5</accession>
<evidence type="ECO:0000313" key="2">
    <source>
        <dbReference type="EMBL" id="MDT0581030.1"/>
    </source>
</evidence>
<evidence type="ECO:0008006" key="4">
    <source>
        <dbReference type="Google" id="ProtNLM"/>
    </source>
</evidence>
<proteinExistence type="predicted"/>
<name>A0AAW8QWL5_9ALTE</name>
<evidence type="ECO:0000313" key="3">
    <source>
        <dbReference type="Proteomes" id="UP001249020"/>
    </source>
</evidence>
<sequence length="131" mass="14425">MKIFLALALACTLSACVSVSPNVIDEEQPYATVTIYRSDQVQGSAVDVYVGWADNYHVALSPADKLDVQVPAGLQTFQIRAHADLSNDLTIKVMPNEHLCLLAEVNPQNFVGLNWFVSGYQLRQIECVSQN</sequence>
<dbReference type="RefSeq" id="WP_311359845.1">
    <property type="nucleotide sequence ID" value="NZ_JAVRIE010000001.1"/>
</dbReference>
<keyword evidence="1" id="KW-0732">Signal</keyword>
<organism evidence="2 3">
    <name type="scientific">Brumicola blandensis</name>
    <dbReference type="NCBI Taxonomy" id="3075611"/>
    <lineage>
        <taxon>Bacteria</taxon>
        <taxon>Pseudomonadati</taxon>
        <taxon>Pseudomonadota</taxon>
        <taxon>Gammaproteobacteria</taxon>
        <taxon>Alteromonadales</taxon>
        <taxon>Alteromonadaceae</taxon>
        <taxon>Brumicola</taxon>
    </lineage>
</organism>
<keyword evidence="3" id="KW-1185">Reference proteome</keyword>
<protein>
    <recommendedName>
        <fullName evidence="4">Lipoprotein</fullName>
    </recommendedName>
</protein>
<evidence type="ECO:0000256" key="1">
    <source>
        <dbReference type="SAM" id="SignalP"/>
    </source>
</evidence>
<gene>
    <name evidence="2" type="ORF">RM544_00605</name>
</gene>
<reference evidence="2 3" key="1">
    <citation type="submission" date="2023-09" db="EMBL/GenBank/DDBJ databases">
        <authorList>
            <person name="Rey-Velasco X."/>
        </authorList>
    </citation>
    <scope>NUCLEOTIDE SEQUENCE [LARGE SCALE GENOMIC DNA]</scope>
    <source>
        <strain evidence="2 3">W409</strain>
    </source>
</reference>
<feature type="chain" id="PRO_5043432130" description="Lipoprotein" evidence="1">
    <location>
        <begin position="18"/>
        <end position="131"/>
    </location>
</feature>
<dbReference type="Proteomes" id="UP001249020">
    <property type="component" value="Unassembled WGS sequence"/>
</dbReference>
<dbReference type="AlphaFoldDB" id="A0AAW8QWL5"/>
<comment type="caution">
    <text evidence="2">The sequence shown here is derived from an EMBL/GenBank/DDBJ whole genome shotgun (WGS) entry which is preliminary data.</text>
</comment>
<feature type="signal peptide" evidence="1">
    <location>
        <begin position="1"/>
        <end position="17"/>
    </location>
</feature>
<dbReference type="EMBL" id="JAVRIE010000001">
    <property type="protein sequence ID" value="MDT0581030.1"/>
    <property type="molecule type" value="Genomic_DNA"/>
</dbReference>
<dbReference type="PROSITE" id="PS51257">
    <property type="entry name" value="PROKAR_LIPOPROTEIN"/>
    <property type="match status" value="1"/>
</dbReference>